<keyword evidence="1" id="KW-0408">Iron</keyword>
<dbReference type="SUPFAM" id="SSF50037">
    <property type="entry name" value="C-terminal domain of transcriptional repressors"/>
    <property type="match status" value="1"/>
</dbReference>
<evidence type="ECO:0000259" key="2">
    <source>
        <dbReference type="SMART" id="SM00899"/>
    </source>
</evidence>
<dbReference type="PANTHER" id="PTHR42954:SF1">
    <property type="entry name" value="FERROUS IRON TRANSPORTER FEOA DOMAIN-CONTAINING PROTEIN"/>
    <property type="match status" value="1"/>
</dbReference>
<dbReference type="EMBL" id="JAQKAB010000001">
    <property type="protein sequence ID" value="MDA7025155.1"/>
    <property type="molecule type" value="Genomic_DNA"/>
</dbReference>
<gene>
    <name evidence="3" type="ORF">PJ311_00860</name>
</gene>
<dbReference type="InterPro" id="IPR052713">
    <property type="entry name" value="FeoA"/>
</dbReference>
<reference evidence="3 4" key="1">
    <citation type="submission" date="2023-01" db="EMBL/GenBank/DDBJ databases">
        <title>Bacillus changyiensis sp. nov., isolated from a coastal deposit.</title>
        <authorList>
            <person name="Xiao G."/>
            <person name="Lai Q."/>
            <person name="Hu Z."/>
            <person name="Shao Z."/>
        </authorList>
    </citation>
    <scope>NUCLEOTIDE SEQUENCE [LARGE SCALE GENOMIC DNA]</scope>
    <source>
        <strain evidence="3 4">CLL-7-23</strain>
    </source>
</reference>
<accession>A0ABT4WYP5</accession>
<keyword evidence="4" id="KW-1185">Reference proteome</keyword>
<name>A0ABT4WYP5_9BACI</name>
<evidence type="ECO:0000313" key="3">
    <source>
        <dbReference type="EMBL" id="MDA7025155.1"/>
    </source>
</evidence>
<dbReference type="Pfam" id="PF04023">
    <property type="entry name" value="FeoA"/>
    <property type="match status" value="1"/>
</dbReference>
<dbReference type="Gene3D" id="2.30.30.90">
    <property type="match status" value="1"/>
</dbReference>
<dbReference type="InterPro" id="IPR038157">
    <property type="entry name" value="FeoA_core_dom"/>
</dbReference>
<protein>
    <submittedName>
        <fullName evidence="3">FeoA family protein</fullName>
    </submittedName>
</protein>
<dbReference type="Proteomes" id="UP001211894">
    <property type="component" value="Unassembled WGS sequence"/>
</dbReference>
<organism evidence="3 4">
    <name type="scientific">Bacillus changyiensis</name>
    <dbReference type="NCBI Taxonomy" id="3004103"/>
    <lineage>
        <taxon>Bacteria</taxon>
        <taxon>Bacillati</taxon>
        <taxon>Bacillota</taxon>
        <taxon>Bacilli</taxon>
        <taxon>Bacillales</taxon>
        <taxon>Bacillaceae</taxon>
        <taxon>Bacillus</taxon>
    </lineage>
</organism>
<evidence type="ECO:0000256" key="1">
    <source>
        <dbReference type="ARBA" id="ARBA00023004"/>
    </source>
</evidence>
<dbReference type="RefSeq" id="WP_271339022.1">
    <property type="nucleotide sequence ID" value="NZ_JAQKAB010000001.1"/>
</dbReference>
<sequence length="76" mass="8697">MMVLTDLNRKERARVKDFSSVNELVHCRLIHLGLKEDAEVCIKQKLPFGGPCLIETCGQCMSIRLNDAKKIRIEKI</sequence>
<comment type="caution">
    <text evidence="3">The sequence shown here is derived from an EMBL/GenBank/DDBJ whole genome shotgun (WGS) entry which is preliminary data.</text>
</comment>
<dbReference type="SMART" id="SM00899">
    <property type="entry name" value="FeoA"/>
    <property type="match status" value="1"/>
</dbReference>
<dbReference type="InterPro" id="IPR008988">
    <property type="entry name" value="Transcriptional_repressor_C"/>
</dbReference>
<evidence type="ECO:0000313" key="4">
    <source>
        <dbReference type="Proteomes" id="UP001211894"/>
    </source>
</evidence>
<feature type="domain" description="Ferrous iron transporter FeoA-like" evidence="2">
    <location>
        <begin position="2"/>
        <end position="75"/>
    </location>
</feature>
<proteinExistence type="predicted"/>
<dbReference type="InterPro" id="IPR007167">
    <property type="entry name" value="Fe-transptr_FeoA-like"/>
</dbReference>
<dbReference type="PANTHER" id="PTHR42954">
    <property type="entry name" value="FE(2+) TRANSPORT PROTEIN A"/>
    <property type="match status" value="1"/>
</dbReference>